<dbReference type="Proteomes" id="UP000198824">
    <property type="component" value="Unassembled WGS sequence"/>
</dbReference>
<sequence>MSEWTKVRWTQARQVTQLMGVRDRDAPAEGVAPRAHCTALATAGELSDAVTFVGHALPRYESVAWATSQVAAARAHTPAEPAEQAVFDLVAEWVKDPNDSLRRAAFDAARALDEAGPEQMLGFATYYSGGSIAPEGVAPVLPKDGMCNRFASTAVVIAAGVAGERAAALQAALAAGEAVASGAPAPQAAG</sequence>
<reference evidence="1 2" key="1">
    <citation type="submission" date="2016-10" db="EMBL/GenBank/DDBJ databases">
        <authorList>
            <person name="de Groot N.N."/>
        </authorList>
    </citation>
    <scope>NUCLEOTIDE SEQUENCE [LARGE SCALE GENOMIC DNA]</scope>
    <source>
        <strain evidence="1 2">S5-249</strain>
    </source>
</reference>
<gene>
    <name evidence="1" type="ORF">SAMN05192580_2836</name>
</gene>
<dbReference type="STRING" id="1166337.SAMN05192580_2836"/>
<dbReference type="InterPro" id="IPR053855">
    <property type="entry name" value="DUF6931"/>
</dbReference>
<name>A0A1I6LK46_9SPHN</name>
<proteinExistence type="predicted"/>
<evidence type="ECO:0000313" key="1">
    <source>
        <dbReference type="EMBL" id="SFS03816.1"/>
    </source>
</evidence>
<keyword evidence="2" id="KW-1185">Reference proteome</keyword>
<organism evidence="1 2">
    <name type="scientific">Sphingomonas jatrophae</name>
    <dbReference type="NCBI Taxonomy" id="1166337"/>
    <lineage>
        <taxon>Bacteria</taxon>
        <taxon>Pseudomonadati</taxon>
        <taxon>Pseudomonadota</taxon>
        <taxon>Alphaproteobacteria</taxon>
        <taxon>Sphingomonadales</taxon>
        <taxon>Sphingomonadaceae</taxon>
        <taxon>Sphingomonas</taxon>
    </lineage>
</organism>
<protein>
    <submittedName>
        <fullName evidence="1">Uncharacterized protein</fullName>
    </submittedName>
</protein>
<dbReference type="AlphaFoldDB" id="A0A1I6LK46"/>
<dbReference type="Pfam" id="PF22011">
    <property type="entry name" value="DUF6931"/>
    <property type="match status" value="1"/>
</dbReference>
<accession>A0A1I6LK46</accession>
<dbReference type="OrthoDB" id="7187778at2"/>
<evidence type="ECO:0000313" key="2">
    <source>
        <dbReference type="Proteomes" id="UP000198824"/>
    </source>
</evidence>
<dbReference type="RefSeq" id="WP_093315581.1">
    <property type="nucleotide sequence ID" value="NZ_FOZG01000002.1"/>
</dbReference>
<dbReference type="EMBL" id="FOZG01000002">
    <property type="protein sequence ID" value="SFS03816.1"/>
    <property type="molecule type" value="Genomic_DNA"/>
</dbReference>